<keyword evidence="2" id="KW-0472">Membrane</keyword>
<evidence type="ECO:0000313" key="4">
    <source>
        <dbReference type="Proteomes" id="UP000325827"/>
    </source>
</evidence>
<organism evidence="3 4">
    <name type="scientific">Microbacterium rhizomatis</name>
    <dbReference type="NCBI Taxonomy" id="1631477"/>
    <lineage>
        <taxon>Bacteria</taxon>
        <taxon>Bacillati</taxon>
        <taxon>Actinomycetota</taxon>
        <taxon>Actinomycetes</taxon>
        <taxon>Micrococcales</taxon>
        <taxon>Microbacteriaceae</taxon>
        <taxon>Microbacterium</taxon>
    </lineage>
</organism>
<proteinExistence type="predicted"/>
<dbReference type="Proteomes" id="UP000325827">
    <property type="component" value="Unassembled WGS sequence"/>
</dbReference>
<evidence type="ECO:0000256" key="2">
    <source>
        <dbReference type="SAM" id="Phobius"/>
    </source>
</evidence>
<protein>
    <submittedName>
        <fullName evidence="3">Uncharacterized protein</fullName>
    </submittedName>
</protein>
<keyword evidence="2" id="KW-1133">Transmembrane helix</keyword>
<name>A0A5J5J2R8_9MICO</name>
<dbReference type="RefSeq" id="WP_150447147.1">
    <property type="nucleotide sequence ID" value="NZ_VYSA01000001.1"/>
</dbReference>
<dbReference type="AlphaFoldDB" id="A0A5J5J2R8"/>
<feature type="transmembrane region" description="Helical" evidence="2">
    <location>
        <begin position="31"/>
        <end position="52"/>
    </location>
</feature>
<evidence type="ECO:0000256" key="1">
    <source>
        <dbReference type="SAM" id="MobiDB-lite"/>
    </source>
</evidence>
<comment type="caution">
    <text evidence="3">The sequence shown here is derived from an EMBL/GenBank/DDBJ whole genome shotgun (WGS) entry which is preliminary data.</text>
</comment>
<keyword evidence="4" id="KW-1185">Reference proteome</keyword>
<keyword evidence="2" id="KW-0812">Transmembrane</keyword>
<reference evidence="4" key="1">
    <citation type="submission" date="2019-09" db="EMBL/GenBank/DDBJ databases">
        <title>Mumia zhuanghuii sp. nov. isolated from the intestinal contents of plateau pika (Ochotona curzoniae) in the Qinghai-Tibet plateau of China.</title>
        <authorList>
            <person name="Tian Z."/>
        </authorList>
    </citation>
    <scope>NUCLEOTIDE SEQUENCE [LARGE SCALE GENOMIC DNA]</scope>
    <source>
        <strain evidence="4">JCM 30598</strain>
    </source>
</reference>
<dbReference type="EMBL" id="VYSA01000001">
    <property type="protein sequence ID" value="KAA9110371.1"/>
    <property type="molecule type" value="Genomic_DNA"/>
</dbReference>
<feature type="region of interest" description="Disordered" evidence="1">
    <location>
        <begin position="59"/>
        <end position="89"/>
    </location>
</feature>
<feature type="region of interest" description="Disordered" evidence="1">
    <location>
        <begin position="215"/>
        <end position="239"/>
    </location>
</feature>
<gene>
    <name evidence="3" type="ORF">F6B43_01365</name>
</gene>
<accession>A0A5J5J2R8</accession>
<evidence type="ECO:0000313" key="3">
    <source>
        <dbReference type="EMBL" id="KAA9110371.1"/>
    </source>
</evidence>
<sequence length="239" mass="26533">MIPFADSCSTPLICAIDGVANALDVDPLPGFFLTLTATFLGAVTGAFVVWLLSRGRQKQDREDRKEERKQDRLDREAEREQARIDRSSELTSERMLRQIEREQDRGFRAHERFDVAVAAVIERIGAAQAATLLYRHELSAGGAALPPHGAQAQMHSAIRIAQMTATHPDDVKPLDATFAVVTARNERTSQQTALNYQNAADTLAEWRRGLLTADQAAEKIRHRPAPRPPADDEADDLSR</sequence>